<feature type="compositionally biased region" description="Basic and acidic residues" evidence="1">
    <location>
        <begin position="170"/>
        <end position="194"/>
    </location>
</feature>
<organism evidence="2 3">
    <name type="scientific">Curvularia clavata</name>
    <dbReference type="NCBI Taxonomy" id="95742"/>
    <lineage>
        <taxon>Eukaryota</taxon>
        <taxon>Fungi</taxon>
        <taxon>Dikarya</taxon>
        <taxon>Ascomycota</taxon>
        <taxon>Pezizomycotina</taxon>
        <taxon>Dothideomycetes</taxon>
        <taxon>Pleosporomycetidae</taxon>
        <taxon>Pleosporales</taxon>
        <taxon>Pleosporineae</taxon>
        <taxon>Pleosporaceae</taxon>
        <taxon>Curvularia</taxon>
    </lineage>
</organism>
<feature type="compositionally biased region" description="Basic and acidic residues" evidence="1">
    <location>
        <begin position="351"/>
        <end position="362"/>
    </location>
</feature>
<name>A0A9Q8ZEA9_CURCL</name>
<feature type="compositionally biased region" description="Basic and acidic residues" evidence="1">
    <location>
        <begin position="251"/>
        <end position="269"/>
    </location>
</feature>
<sequence>MASYFDLPPQKAAPPATIEQLPQDQRKQLGRTSSLMSPAVTQILDRLADDHSDSSSEEDGSISEDEDPRIQPAKKDLSAQKVLQNKQKHCSAQAPRPSSLSPNRSNSKSPKKISGQSTPTASTNEDSSGRPKNKQPHMARFHSLRSMLFQQKIEDRMKTAAQDCQAEAGAAEKWRAEHQERQMHHPTTPEKDAQAKSGIGSRLRMTIRRITTKDAGSMEKIREDGAPVEFKERSSGTSSEAEENQQIVSKKTKENDDDSIKESDVEDLVRWVSRRGPSSDVDAQKDEAVEDAKDSGHESLGHSDVEDLVQHAKRKSDAKGASDEHLGYSDASTEPDTGLQELSSDEEDAEDLVRWISHREGPKAGPVRRNLERSELDSDVEAHYDSDVPELGRWVKRHDGTSGESIATNTLEDKSEQQQIEEEELNRGRPRSREMSEPPVEEKSHITHDDIDDLVRWVSRKDLKRQDTPLSETQTKVESMEIDEDEKKKAVGMTIDDGSLSHSDVQDLIDHARKTSIVAESYNTDAGGVERGDLKKMQVENTPPVRDPQEELVGKRADIQQKEKEKQLGMSVEDGSLSHGDIEDLLAHVKKS</sequence>
<dbReference type="EMBL" id="CP089280">
    <property type="protein sequence ID" value="USP81716.1"/>
    <property type="molecule type" value="Genomic_DNA"/>
</dbReference>
<feature type="compositionally biased region" description="Basic and acidic residues" evidence="1">
    <location>
        <begin position="216"/>
        <end position="234"/>
    </location>
</feature>
<feature type="region of interest" description="Disordered" evidence="1">
    <location>
        <begin position="1"/>
        <end position="448"/>
    </location>
</feature>
<proteinExistence type="predicted"/>
<feature type="compositionally biased region" description="Acidic residues" evidence="1">
    <location>
        <begin position="55"/>
        <end position="67"/>
    </location>
</feature>
<feature type="compositionally biased region" description="Basic and acidic residues" evidence="1">
    <location>
        <begin position="528"/>
        <end position="538"/>
    </location>
</feature>
<evidence type="ECO:0000313" key="2">
    <source>
        <dbReference type="EMBL" id="USP81716.1"/>
    </source>
</evidence>
<feature type="compositionally biased region" description="Low complexity" evidence="1">
    <location>
        <begin position="160"/>
        <end position="169"/>
    </location>
</feature>
<evidence type="ECO:0000256" key="1">
    <source>
        <dbReference type="SAM" id="MobiDB-lite"/>
    </source>
</evidence>
<gene>
    <name evidence="2" type="ORF">yc1106_08990</name>
</gene>
<reference evidence="2" key="1">
    <citation type="submission" date="2021-12" db="EMBL/GenBank/DDBJ databases">
        <title>Curvularia clavata genome.</title>
        <authorList>
            <person name="Cao Y."/>
        </authorList>
    </citation>
    <scope>NUCLEOTIDE SEQUENCE</scope>
    <source>
        <strain evidence="2">Yc1106</strain>
    </source>
</reference>
<feature type="compositionally biased region" description="Basic and acidic residues" evidence="1">
    <location>
        <begin position="369"/>
        <end position="386"/>
    </location>
</feature>
<feature type="compositionally biased region" description="Polar residues" evidence="1">
    <location>
        <begin position="235"/>
        <end position="249"/>
    </location>
</feature>
<feature type="compositionally biased region" description="Low complexity" evidence="1">
    <location>
        <begin position="95"/>
        <end position="114"/>
    </location>
</feature>
<dbReference type="VEuPathDB" id="FungiDB:yc1106_08990"/>
<evidence type="ECO:0000313" key="3">
    <source>
        <dbReference type="Proteomes" id="UP001056012"/>
    </source>
</evidence>
<feature type="compositionally biased region" description="Basic and acidic residues" evidence="1">
    <location>
        <begin position="282"/>
        <end position="327"/>
    </location>
</feature>
<feature type="compositionally biased region" description="Polar residues" evidence="1">
    <location>
        <begin position="115"/>
        <end position="126"/>
    </location>
</feature>
<dbReference type="OrthoDB" id="3797649at2759"/>
<protein>
    <submittedName>
        <fullName evidence="2">Uncharacterized protein</fullName>
    </submittedName>
</protein>
<feature type="region of interest" description="Disordered" evidence="1">
    <location>
        <begin position="523"/>
        <end position="592"/>
    </location>
</feature>
<feature type="compositionally biased region" description="Basic and acidic residues" evidence="1">
    <location>
        <begin position="547"/>
        <end position="567"/>
    </location>
</feature>
<keyword evidence="3" id="KW-1185">Reference proteome</keyword>
<dbReference type="AlphaFoldDB" id="A0A9Q8ZEA9"/>
<accession>A0A9Q8ZEA9</accession>
<feature type="compositionally biased region" description="Polar residues" evidence="1">
    <location>
        <begin position="30"/>
        <end position="40"/>
    </location>
</feature>
<feature type="region of interest" description="Disordered" evidence="1">
    <location>
        <begin position="465"/>
        <end position="485"/>
    </location>
</feature>
<feature type="compositionally biased region" description="Basic residues" evidence="1">
    <location>
        <begin position="131"/>
        <end position="143"/>
    </location>
</feature>
<dbReference type="Proteomes" id="UP001056012">
    <property type="component" value="Chromosome 7"/>
</dbReference>
<feature type="compositionally biased region" description="Basic and acidic residues" evidence="1">
    <location>
        <begin position="580"/>
        <end position="592"/>
    </location>
</feature>
<feature type="compositionally biased region" description="Polar residues" evidence="1">
    <location>
        <begin position="468"/>
        <end position="477"/>
    </location>
</feature>
<feature type="compositionally biased region" description="Basic and acidic residues" evidence="1">
    <location>
        <begin position="425"/>
        <end position="448"/>
    </location>
</feature>